<reference evidence="1 2" key="1">
    <citation type="submission" date="2017-02" db="EMBL/GenBank/DDBJ databases">
        <title>Genome sequencing and assembly of Klebsiella pneumoniae phages.</title>
        <authorList>
            <person name="Labudda L."/>
            <person name="Strapagiel D."/>
            <person name="Karczewska-Golec J."/>
            <person name="Golec P."/>
        </authorList>
    </citation>
    <scope>NUCLEOTIDE SEQUENCE [LARGE SCALE GENOMIC DNA]</scope>
</reference>
<dbReference type="RefSeq" id="YP_009832513.1">
    <property type="nucleotide sequence ID" value="NC_048656.1"/>
</dbReference>
<dbReference type="GeneID" id="55632507"/>
<proteinExistence type="predicted"/>
<dbReference type="Proteomes" id="UP000221691">
    <property type="component" value="Segment"/>
</dbReference>
<gene>
    <name evidence="1" type="ORF">BIS47_06</name>
</gene>
<dbReference type="EMBL" id="KY652726">
    <property type="protein sequence ID" value="ARB12510.1"/>
    <property type="molecule type" value="Genomic_DNA"/>
</dbReference>
<dbReference type="KEGG" id="vg:55632507"/>
<name>A0A1V0E6L4_9CAUD</name>
<evidence type="ECO:0000313" key="2">
    <source>
        <dbReference type="Proteomes" id="UP000221691"/>
    </source>
</evidence>
<protein>
    <submittedName>
        <fullName evidence="1">Uncharacterized protein</fullName>
    </submittedName>
</protein>
<evidence type="ECO:0000313" key="1">
    <source>
        <dbReference type="EMBL" id="ARB12510.1"/>
    </source>
</evidence>
<accession>A0A1V0E6L4</accession>
<organism evidence="1 2">
    <name type="scientific">Klebsiella phage vB_KpnM_BIS47</name>
    <dbReference type="NCBI Taxonomy" id="1907784"/>
    <lineage>
        <taxon>Viruses</taxon>
        <taxon>Duplodnaviria</taxon>
        <taxon>Heunggongvirae</taxon>
        <taxon>Uroviricota</taxon>
        <taxon>Caudoviricetes</taxon>
        <taxon>Vequintavirinae</taxon>
        <taxon>Mydovirus</taxon>
        <taxon>Mydovirus BIS47</taxon>
    </lineage>
</organism>
<sequence>MSKEFMDWFDKNAPAHLFPDAEERENLQVMCWLAWRDGIRSVLPVVMEG</sequence>
<keyword evidence="2" id="KW-1185">Reference proteome</keyword>